<dbReference type="EMBL" id="HBGE01030739">
    <property type="protein sequence ID" value="CAD9123629.1"/>
    <property type="molecule type" value="Transcribed_RNA"/>
</dbReference>
<organism evidence="8">
    <name type="scientific">Alexandrium catenella</name>
    <name type="common">Red tide dinoflagellate</name>
    <name type="synonym">Gonyaulax catenella</name>
    <dbReference type="NCBI Taxonomy" id="2925"/>
    <lineage>
        <taxon>Eukaryota</taxon>
        <taxon>Sar</taxon>
        <taxon>Alveolata</taxon>
        <taxon>Dinophyceae</taxon>
        <taxon>Gonyaulacales</taxon>
        <taxon>Pyrocystaceae</taxon>
        <taxon>Alexandrium</taxon>
    </lineage>
</organism>
<evidence type="ECO:0000256" key="1">
    <source>
        <dbReference type="ARBA" id="ARBA00004141"/>
    </source>
</evidence>
<evidence type="ECO:0000313" key="8">
    <source>
        <dbReference type="EMBL" id="CAD9123629.1"/>
    </source>
</evidence>
<comment type="similarity">
    <text evidence="2">Belongs to the autoinducer-2 exporter (AI-2E) (TC 2.A.86) family.</text>
</comment>
<evidence type="ECO:0000256" key="3">
    <source>
        <dbReference type="ARBA" id="ARBA00022692"/>
    </source>
</evidence>
<feature type="compositionally biased region" description="Low complexity" evidence="6">
    <location>
        <begin position="134"/>
        <end position="151"/>
    </location>
</feature>
<feature type="compositionally biased region" description="Low complexity" evidence="6">
    <location>
        <begin position="159"/>
        <end position="172"/>
    </location>
</feature>
<proteinExistence type="inferred from homology"/>
<evidence type="ECO:0000256" key="4">
    <source>
        <dbReference type="ARBA" id="ARBA00022989"/>
    </source>
</evidence>
<gene>
    <name evidence="8" type="ORF">ACAT0790_LOCUS18543</name>
</gene>
<evidence type="ECO:0000256" key="6">
    <source>
        <dbReference type="SAM" id="MobiDB-lite"/>
    </source>
</evidence>
<keyword evidence="5 7" id="KW-0472">Membrane</keyword>
<keyword evidence="3 7" id="KW-0812">Transmembrane</keyword>
<comment type="subcellular location">
    <subcellularLocation>
        <location evidence="1">Membrane</location>
        <topology evidence="1">Multi-pass membrane protein</topology>
    </subcellularLocation>
</comment>
<reference evidence="8" key="1">
    <citation type="submission" date="2021-01" db="EMBL/GenBank/DDBJ databases">
        <authorList>
            <person name="Corre E."/>
            <person name="Pelletier E."/>
            <person name="Niang G."/>
            <person name="Scheremetjew M."/>
            <person name="Finn R."/>
            <person name="Kale V."/>
            <person name="Holt S."/>
            <person name="Cochrane G."/>
            <person name="Meng A."/>
            <person name="Brown T."/>
            <person name="Cohen L."/>
        </authorList>
    </citation>
    <scope>NUCLEOTIDE SEQUENCE</scope>
    <source>
        <strain evidence="8">OF101</strain>
    </source>
</reference>
<dbReference type="GO" id="GO:0016020">
    <property type="term" value="C:membrane"/>
    <property type="evidence" value="ECO:0007669"/>
    <property type="project" value="UniProtKB-SubCell"/>
</dbReference>
<dbReference type="AlphaFoldDB" id="A0A7S1M6X6"/>
<evidence type="ECO:0000256" key="2">
    <source>
        <dbReference type="ARBA" id="ARBA00009773"/>
    </source>
</evidence>
<feature type="region of interest" description="Disordered" evidence="6">
    <location>
        <begin position="124"/>
        <end position="172"/>
    </location>
</feature>
<dbReference type="Pfam" id="PF01594">
    <property type="entry name" value="AI-2E_transport"/>
    <property type="match status" value="1"/>
</dbReference>
<name>A0A7S1M6X6_ALECA</name>
<dbReference type="InterPro" id="IPR002549">
    <property type="entry name" value="AI-2E-like"/>
</dbReference>
<evidence type="ECO:0000256" key="7">
    <source>
        <dbReference type="SAM" id="Phobius"/>
    </source>
</evidence>
<accession>A0A7S1M6X6</accession>
<feature type="transmembrane region" description="Helical" evidence="7">
    <location>
        <begin position="16"/>
        <end position="40"/>
    </location>
</feature>
<sequence>MLDASAGSPKERLWKAFYLVILGLLIKFVTGNIIEVHMYTTRGGEFMRMHSVVLMALIMIFGQMLGLTGMFLSVPFVAALKYYLISANIPPKIVDPLLCFIEGDELAVHKIFIDKSAAHANNAAATEHAEHAPAEAGASSEAPPAPATGEPLLLEMGNSGSAEEAQAAARSS</sequence>
<feature type="transmembrane region" description="Helical" evidence="7">
    <location>
        <begin position="52"/>
        <end position="84"/>
    </location>
</feature>
<evidence type="ECO:0000256" key="5">
    <source>
        <dbReference type="ARBA" id="ARBA00023136"/>
    </source>
</evidence>
<protein>
    <submittedName>
        <fullName evidence="8">Uncharacterized protein</fullName>
    </submittedName>
</protein>
<keyword evidence="4 7" id="KW-1133">Transmembrane helix</keyword>